<feature type="transmembrane region" description="Helical" evidence="11">
    <location>
        <begin position="391"/>
        <end position="412"/>
    </location>
</feature>
<dbReference type="Pfam" id="PF22776">
    <property type="entry name" value="K_trans_C"/>
    <property type="match status" value="1"/>
</dbReference>
<keyword evidence="3 11" id="KW-1003">Cell membrane</keyword>
<evidence type="ECO:0000313" key="15">
    <source>
        <dbReference type="Proteomes" id="UP000051813"/>
    </source>
</evidence>
<feature type="transmembrane region" description="Helical" evidence="11">
    <location>
        <begin position="448"/>
        <end position="468"/>
    </location>
</feature>
<feature type="transmembrane region" description="Helical" evidence="11">
    <location>
        <begin position="192"/>
        <end position="214"/>
    </location>
</feature>
<comment type="caution">
    <text evidence="14">The sequence shown here is derived from an EMBL/GenBank/DDBJ whole genome shotgun (WGS) entry which is preliminary data.</text>
</comment>
<evidence type="ECO:0000313" key="14">
    <source>
        <dbReference type="EMBL" id="KRM79068.1"/>
    </source>
</evidence>
<protein>
    <recommendedName>
        <fullName evidence="11">Probable potassium transport system protein Kup</fullName>
    </recommendedName>
</protein>
<dbReference type="EMBL" id="AYYK01000008">
    <property type="protein sequence ID" value="KRM79068.1"/>
    <property type="molecule type" value="Genomic_DNA"/>
</dbReference>
<dbReference type="InterPro" id="IPR003855">
    <property type="entry name" value="K+_transporter"/>
</dbReference>
<keyword evidence="2 11" id="KW-0813">Transport</keyword>
<evidence type="ECO:0000256" key="1">
    <source>
        <dbReference type="ARBA" id="ARBA00004141"/>
    </source>
</evidence>
<dbReference type="GO" id="GO:0015293">
    <property type="term" value="F:symporter activity"/>
    <property type="evidence" value="ECO:0007669"/>
    <property type="project" value="UniProtKB-UniRule"/>
</dbReference>
<evidence type="ECO:0000259" key="13">
    <source>
        <dbReference type="Pfam" id="PF22776"/>
    </source>
</evidence>
<name>A0A0R2BTM9_9LACO</name>
<feature type="transmembrane region" description="Helical" evidence="11">
    <location>
        <begin position="234"/>
        <end position="253"/>
    </location>
</feature>
<evidence type="ECO:0000256" key="9">
    <source>
        <dbReference type="ARBA" id="ARBA00023065"/>
    </source>
</evidence>
<dbReference type="PANTHER" id="PTHR30540">
    <property type="entry name" value="OSMOTIC STRESS POTASSIUM TRANSPORTER"/>
    <property type="match status" value="1"/>
</dbReference>
<keyword evidence="6 11" id="KW-0769">Symport</keyword>
<dbReference type="Proteomes" id="UP000051813">
    <property type="component" value="Unassembled WGS sequence"/>
</dbReference>
<evidence type="ECO:0000256" key="6">
    <source>
        <dbReference type="ARBA" id="ARBA00022847"/>
    </source>
</evidence>
<feature type="transmembrane region" description="Helical" evidence="11">
    <location>
        <begin position="314"/>
        <end position="343"/>
    </location>
</feature>
<dbReference type="PATRIC" id="fig|1423738.3.peg.227"/>
<feature type="transmembrane region" description="Helical" evidence="11">
    <location>
        <begin position="363"/>
        <end position="385"/>
    </location>
</feature>
<comment type="function">
    <text evidence="11">Transport of potassium into the cell. Likely operates as a K(+):H(+) symporter.</text>
</comment>
<reference evidence="14 15" key="1">
    <citation type="journal article" date="2015" name="Genome Announc.">
        <title>Expanding the biotechnology potential of lactobacilli through comparative genomics of 213 strains and associated genera.</title>
        <authorList>
            <person name="Sun Z."/>
            <person name="Harris H.M."/>
            <person name="McCann A."/>
            <person name="Guo C."/>
            <person name="Argimon S."/>
            <person name="Zhang W."/>
            <person name="Yang X."/>
            <person name="Jeffery I.B."/>
            <person name="Cooney J.C."/>
            <person name="Kagawa T.F."/>
            <person name="Liu W."/>
            <person name="Song Y."/>
            <person name="Salvetti E."/>
            <person name="Wrobel A."/>
            <person name="Rasinkangas P."/>
            <person name="Parkhill J."/>
            <person name="Rea M.C."/>
            <person name="O'Sullivan O."/>
            <person name="Ritari J."/>
            <person name="Douillard F.P."/>
            <person name="Paul Ross R."/>
            <person name="Yang R."/>
            <person name="Briner A.E."/>
            <person name="Felis G.E."/>
            <person name="de Vos W.M."/>
            <person name="Barrangou R."/>
            <person name="Klaenhammer T.R."/>
            <person name="Caufield P.W."/>
            <person name="Cui Y."/>
            <person name="Zhang H."/>
            <person name="O'Toole P.W."/>
        </authorList>
    </citation>
    <scope>NUCLEOTIDE SEQUENCE [LARGE SCALE GENOMIC DNA]</scope>
    <source>
        <strain evidence="14 15">DSM 20335</strain>
    </source>
</reference>
<dbReference type="AlphaFoldDB" id="A0A0R2BTM9"/>
<keyword evidence="10 11" id="KW-0472">Membrane</keyword>
<keyword evidence="7 11" id="KW-0630">Potassium</keyword>
<feature type="transmembrane region" description="Helical" evidence="11">
    <location>
        <begin position="162"/>
        <end position="180"/>
    </location>
</feature>
<keyword evidence="15" id="KW-1185">Reference proteome</keyword>
<evidence type="ECO:0000256" key="11">
    <source>
        <dbReference type="HAMAP-Rule" id="MF_01522"/>
    </source>
</evidence>
<dbReference type="HAMAP" id="MF_01522">
    <property type="entry name" value="Kup"/>
    <property type="match status" value="1"/>
</dbReference>
<comment type="subcellular location">
    <subcellularLocation>
        <location evidence="11">Cell membrane</location>
        <topology evidence="11">Multi-pass membrane protein</topology>
    </subcellularLocation>
    <subcellularLocation>
        <location evidence="1">Membrane</location>
        <topology evidence="1">Multi-pass membrane protein</topology>
    </subcellularLocation>
</comment>
<feature type="transmembrane region" description="Helical" evidence="11">
    <location>
        <begin position="115"/>
        <end position="142"/>
    </location>
</feature>
<dbReference type="InterPro" id="IPR053952">
    <property type="entry name" value="K_trans_C"/>
</dbReference>
<evidence type="ECO:0000256" key="3">
    <source>
        <dbReference type="ARBA" id="ARBA00022475"/>
    </source>
</evidence>
<dbReference type="GO" id="GO:0005886">
    <property type="term" value="C:plasma membrane"/>
    <property type="evidence" value="ECO:0007669"/>
    <property type="project" value="UniProtKB-SubCell"/>
</dbReference>
<evidence type="ECO:0000259" key="12">
    <source>
        <dbReference type="Pfam" id="PF02705"/>
    </source>
</evidence>
<sequence>MSYHRFFAKLEEVKMRLNKKKRSTISVAGLLITIGIVYGDIGTSPLYVMKTIIGDNGGLTTATREMIMGSISLIFWTVMLLTTVKYVLIALQALNHGEGGIFSLYALVRRRAKWLIYPALIGGAALLADGMLTPAVTVTTAIEGLKGIDFNGITFVTTQQEVIIITIVILSVLFMIQRFGTGVIGRAFGPIMFIWFLFLGVTGFLHMLADLSILKSLNPYYAVKLLFFSPDNHVGVFILGSVFLATTGAEALYSDVGHVGRVNIYGSWPFVFVSLMLNYLGQGVWVMNNANNAALGHDATFNPFFEMLPGQWRLIGIVLATLAAIIASQALITGSYTLVSEAVRLKFFPRMKIIYPSEKHGQIYIPLVNSILWVACIIIILFFRTSAHMEAAYGLAITVTMLMTTLLLYQFLRQSNVKMIWAGAMVVFFGAVETMFLISSLVKFVHGGYVTAIIAGLILLVMYIWYYGNRIRDTEEFQSAYISLNDYKDQLVKLSNDDSMPIFSDNVVYMAKVKPGSMIKREILYSILDKRPKRAKAYWFVTVNVTDDPYTAEYSVDTMGTRNVINVQLYLGFRREQRVNVYLRAIVHEMIARGQIDPQPQKYTTIRGRDVGDFSFVIVQDVISPQTQIGAFERAIISLRVGLQNITSNPASWFGLEFADVIVEKVPLILGKTKPLSLRYLNREKARVLHSRLHKEQELKHIKVPDLEDKDEFEDQ</sequence>
<accession>A0A0R2BTM9</accession>
<evidence type="ECO:0000256" key="4">
    <source>
        <dbReference type="ARBA" id="ARBA00022538"/>
    </source>
</evidence>
<feature type="transmembrane region" description="Helical" evidence="11">
    <location>
        <begin position="265"/>
        <end position="285"/>
    </location>
</feature>
<comment type="catalytic activity">
    <reaction evidence="11">
        <text>K(+)(in) + H(+)(in) = K(+)(out) + H(+)(out)</text>
        <dbReference type="Rhea" id="RHEA:28490"/>
        <dbReference type="ChEBI" id="CHEBI:15378"/>
        <dbReference type="ChEBI" id="CHEBI:29103"/>
    </reaction>
</comment>
<gene>
    <name evidence="11" type="primary">kup</name>
    <name evidence="14" type="ORF">FC84_GL000226</name>
</gene>
<organism evidence="14 15">
    <name type="scientific">Lapidilactobacillus dextrinicus DSM 20335</name>
    <dbReference type="NCBI Taxonomy" id="1423738"/>
    <lineage>
        <taxon>Bacteria</taxon>
        <taxon>Bacillati</taxon>
        <taxon>Bacillota</taxon>
        <taxon>Bacilli</taxon>
        <taxon>Lactobacillales</taxon>
        <taxon>Lactobacillaceae</taxon>
        <taxon>Lapidilactobacillus</taxon>
    </lineage>
</organism>
<evidence type="ECO:0000256" key="7">
    <source>
        <dbReference type="ARBA" id="ARBA00022958"/>
    </source>
</evidence>
<evidence type="ECO:0000256" key="5">
    <source>
        <dbReference type="ARBA" id="ARBA00022692"/>
    </source>
</evidence>
<keyword evidence="5 11" id="KW-0812">Transmembrane</keyword>
<evidence type="ECO:0000256" key="2">
    <source>
        <dbReference type="ARBA" id="ARBA00022448"/>
    </source>
</evidence>
<dbReference type="GO" id="GO:0015079">
    <property type="term" value="F:potassium ion transmembrane transporter activity"/>
    <property type="evidence" value="ECO:0007669"/>
    <property type="project" value="UniProtKB-UniRule"/>
</dbReference>
<dbReference type="InterPro" id="IPR053951">
    <property type="entry name" value="K_trans_N"/>
</dbReference>
<evidence type="ECO:0000256" key="10">
    <source>
        <dbReference type="ARBA" id="ARBA00023136"/>
    </source>
</evidence>
<comment type="similarity">
    <text evidence="11">Belongs to the HAK/KUP transporter (TC 2.A.72) family.</text>
</comment>
<keyword evidence="4 11" id="KW-0633">Potassium transport</keyword>
<dbReference type="InterPro" id="IPR023051">
    <property type="entry name" value="Kup"/>
</dbReference>
<proteinExistence type="inferred from homology"/>
<dbReference type="PANTHER" id="PTHR30540:SF83">
    <property type="entry name" value="K+ POTASSIUM TRANSPORTER"/>
    <property type="match status" value="1"/>
</dbReference>
<feature type="transmembrane region" description="Helical" evidence="11">
    <location>
        <begin position="419"/>
        <end position="442"/>
    </location>
</feature>
<keyword evidence="8 11" id="KW-1133">Transmembrane helix</keyword>
<dbReference type="Pfam" id="PF02705">
    <property type="entry name" value="K_trans"/>
    <property type="match status" value="1"/>
</dbReference>
<evidence type="ECO:0000256" key="8">
    <source>
        <dbReference type="ARBA" id="ARBA00022989"/>
    </source>
</evidence>
<feature type="domain" description="K+ potassium transporter C-terminal" evidence="13">
    <location>
        <begin position="506"/>
        <end position="662"/>
    </location>
</feature>
<feature type="domain" description="K+ potassium transporter integral membrane" evidence="12">
    <location>
        <begin position="31"/>
        <end position="478"/>
    </location>
</feature>
<keyword evidence="9 11" id="KW-0406">Ion transport</keyword>
<feature type="transmembrane region" description="Helical" evidence="11">
    <location>
        <begin position="73"/>
        <end position="94"/>
    </location>
</feature>